<feature type="transmembrane region" description="Helical" evidence="1">
    <location>
        <begin position="12"/>
        <end position="30"/>
    </location>
</feature>
<dbReference type="EMBL" id="JBHSZQ010000051">
    <property type="protein sequence ID" value="MFC7127693.1"/>
    <property type="molecule type" value="Genomic_DNA"/>
</dbReference>
<feature type="transmembrane region" description="Helical" evidence="1">
    <location>
        <begin position="131"/>
        <end position="150"/>
    </location>
</feature>
<evidence type="ECO:0000256" key="1">
    <source>
        <dbReference type="SAM" id="Phobius"/>
    </source>
</evidence>
<keyword evidence="1" id="KW-0472">Membrane</keyword>
<dbReference type="Proteomes" id="UP001596414">
    <property type="component" value="Unassembled WGS sequence"/>
</dbReference>
<evidence type="ECO:0000313" key="2">
    <source>
        <dbReference type="EMBL" id="MFC7127693.1"/>
    </source>
</evidence>
<keyword evidence="1" id="KW-0812">Transmembrane</keyword>
<reference evidence="2 3" key="1">
    <citation type="journal article" date="2014" name="Int. J. Syst. Evol. Microbiol.">
        <title>Complete genome sequence of Corynebacterium casei LMG S-19264T (=DSM 44701T), isolated from a smear-ripened cheese.</title>
        <authorList>
            <consortium name="US DOE Joint Genome Institute (JGI-PGF)"/>
            <person name="Walter F."/>
            <person name="Albersmeier A."/>
            <person name="Kalinowski J."/>
            <person name="Ruckert C."/>
        </authorList>
    </citation>
    <scope>NUCLEOTIDE SEQUENCE [LARGE SCALE GENOMIC DNA]</scope>
    <source>
        <strain evidence="2 3">CGMCC 4.7215</strain>
    </source>
</reference>
<proteinExistence type="predicted"/>
<feature type="transmembrane region" description="Helical" evidence="1">
    <location>
        <begin position="96"/>
        <end position="119"/>
    </location>
</feature>
<feature type="transmembrane region" description="Helical" evidence="1">
    <location>
        <begin position="66"/>
        <end position="84"/>
    </location>
</feature>
<dbReference type="RefSeq" id="WP_267635758.1">
    <property type="nucleotide sequence ID" value="NZ_JAODIY010000001.1"/>
</dbReference>
<comment type="caution">
    <text evidence="2">The sequence shown here is derived from an EMBL/GenBank/DDBJ whole genome shotgun (WGS) entry which is preliminary data.</text>
</comment>
<protein>
    <recommendedName>
        <fullName evidence="4">DUF2938 family protein</fullName>
    </recommendedName>
</protein>
<gene>
    <name evidence="2" type="ORF">ACFQJ7_16990</name>
</gene>
<sequence length="157" mass="16379">MVVVDVTAPLSVPFRFIVGVLAGIVATLAMDGVMAQLPEGNTPPSIAAGVLTENQPADAPDRLGTVVHYIAGLLTGPLFVWVLFGAEAVLDGPSLLSTAAATVTLYVLMVGFFAVVVLPRSQVAGQRLGTIRRDWALCALTYLLVLVPLVELASRAL</sequence>
<keyword evidence="1" id="KW-1133">Transmembrane helix</keyword>
<name>A0ABD5XCN6_9EURY</name>
<accession>A0ABD5XCN6</accession>
<dbReference type="AlphaFoldDB" id="A0ABD5XCN6"/>
<evidence type="ECO:0008006" key="4">
    <source>
        <dbReference type="Google" id="ProtNLM"/>
    </source>
</evidence>
<evidence type="ECO:0000313" key="3">
    <source>
        <dbReference type="Proteomes" id="UP001596414"/>
    </source>
</evidence>
<organism evidence="2 3">
    <name type="scientific">Halovenus rubra</name>
    <dbReference type="NCBI Taxonomy" id="869890"/>
    <lineage>
        <taxon>Archaea</taxon>
        <taxon>Methanobacteriati</taxon>
        <taxon>Methanobacteriota</taxon>
        <taxon>Stenosarchaea group</taxon>
        <taxon>Halobacteria</taxon>
        <taxon>Halobacteriales</taxon>
        <taxon>Haloarculaceae</taxon>
        <taxon>Halovenus</taxon>
    </lineage>
</organism>